<feature type="transmembrane region" description="Helical" evidence="1">
    <location>
        <begin position="41"/>
        <end position="62"/>
    </location>
</feature>
<dbReference type="Proteomes" id="UP001600107">
    <property type="component" value="Unassembled WGS sequence"/>
</dbReference>
<feature type="transmembrane region" description="Helical" evidence="1">
    <location>
        <begin position="74"/>
        <end position="93"/>
    </location>
</feature>
<gene>
    <name evidence="3" type="ORF">ACFX5F_05190</name>
</gene>
<accession>A0ABW6I2X0</accession>
<feature type="transmembrane region" description="Helical" evidence="1">
    <location>
        <begin position="133"/>
        <end position="158"/>
    </location>
</feature>
<proteinExistence type="predicted"/>
<evidence type="ECO:0000313" key="3">
    <source>
        <dbReference type="EMBL" id="MFE3870611.1"/>
    </source>
</evidence>
<dbReference type="RefSeq" id="WP_379850578.1">
    <property type="nucleotide sequence ID" value="NZ_JBHZPY010000003.1"/>
</dbReference>
<dbReference type="EMBL" id="JBHZPY010000003">
    <property type="protein sequence ID" value="MFE3870611.1"/>
    <property type="molecule type" value="Genomic_DNA"/>
</dbReference>
<protein>
    <submittedName>
        <fullName evidence="3">DUF2157 domain-containing protein</fullName>
    </submittedName>
</protein>
<keyword evidence="4" id="KW-1185">Reference proteome</keyword>
<reference evidence="3 4" key="1">
    <citation type="submission" date="2024-06" db="EMBL/GenBank/DDBJ databases">
        <title>Flavobacterium spp. isolated from glacier.</title>
        <authorList>
            <person name="Han D."/>
        </authorList>
    </citation>
    <scope>NUCLEOTIDE SEQUENCE [LARGE SCALE GENOMIC DNA]</scope>
    <source>
        <strain evidence="3 4">ZS1P70</strain>
    </source>
</reference>
<sequence length="162" mass="17978">MSDKIANELQELLKVNVVTAETAEKIRQYFDEKQEENQNKLSSVFGILGAIFVGLGVILVFAHNWDTLSRLIKTLLSFLPLIIGQLICGYSLLKKSESTAWRESTGVILFFAVGSSISLIAQVYSISGDLNSFLLIWMLLCLPLVYLLKSSIVSLLYLTGIT</sequence>
<feature type="domain" description="DUF2157" evidence="2">
    <location>
        <begin position="12"/>
        <end position="152"/>
    </location>
</feature>
<organism evidence="3 4">
    <name type="scientific">Flavobacterium zhoui</name>
    <dbReference type="NCBI Taxonomy" id="3230414"/>
    <lineage>
        <taxon>Bacteria</taxon>
        <taxon>Pseudomonadati</taxon>
        <taxon>Bacteroidota</taxon>
        <taxon>Flavobacteriia</taxon>
        <taxon>Flavobacteriales</taxon>
        <taxon>Flavobacteriaceae</taxon>
        <taxon>Flavobacterium</taxon>
    </lineage>
</organism>
<keyword evidence="1" id="KW-0472">Membrane</keyword>
<dbReference type="Pfam" id="PF09925">
    <property type="entry name" value="DUF2157"/>
    <property type="match status" value="1"/>
</dbReference>
<comment type="caution">
    <text evidence="3">The sequence shown here is derived from an EMBL/GenBank/DDBJ whole genome shotgun (WGS) entry which is preliminary data.</text>
</comment>
<feature type="transmembrane region" description="Helical" evidence="1">
    <location>
        <begin position="105"/>
        <end position="127"/>
    </location>
</feature>
<evidence type="ECO:0000259" key="2">
    <source>
        <dbReference type="Pfam" id="PF09925"/>
    </source>
</evidence>
<evidence type="ECO:0000313" key="4">
    <source>
        <dbReference type="Proteomes" id="UP001600107"/>
    </source>
</evidence>
<evidence type="ECO:0000256" key="1">
    <source>
        <dbReference type="SAM" id="Phobius"/>
    </source>
</evidence>
<name>A0ABW6I2X0_9FLAO</name>
<dbReference type="InterPro" id="IPR018677">
    <property type="entry name" value="DUF2157"/>
</dbReference>
<keyword evidence="1" id="KW-1133">Transmembrane helix</keyword>
<keyword evidence="1" id="KW-0812">Transmembrane</keyword>